<dbReference type="AlphaFoldDB" id="A0AAW9SH34"/>
<gene>
    <name evidence="2" type="ORF">ABFB10_14635</name>
</gene>
<dbReference type="EMBL" id="JBDNCH010000002">
    <property type="protein sequence ID" value="MEN9062047.1"/>
    <property type="molecule type" value="Genomic_DNA"/>
</dbReference>
<dbReference type="Pfam" id="PF04403">
    <property type="entry name" value="PqiA"/>
    <property type="match status" value="1"/>
</dbReference>
<protein>
    <submittedName>
        <fullName evidence="2">Paraquat-inducible protein A</fullName>
    </submittedName>
</protein>
<dbReference type="InterPro" id="IPR007498">
    <property type="entry name" value="PqiA-like"/>
</dbReference>
<evidence type="ECO:0000256" key="1">
    <source>
        <dbReference type="SAM" id="Phobius"/>
    </source>
</evidence>
<feature type="transmembrane region" description="Helical" evidence="1">
    <location>
        <begin position="87"/>
        <end position="113"/>
    </location>
</feature>
<reference evidence="2 3" key="1">
    <citation type="submission" date="2024-05" db="EMBL/GenBank/DDBJ databases">
        <title>Genome sequence of Ponticoccus litoralis KCCM 90028.</title>
        <authorList>
            <person name="Kim J.M."/>
            <person name="Lee J.K."/>
            <person name="Choi B.J."/>
            <person name="Bayburt H."/>
            <person name="Baek J.H."/>
            <person name="Jeon C.O."/>
        </authorList>
    </citation>
    <scope>NUCLEOTIDE SEQUENCE [LARGE SCALE GENOMIC DNA]</scope>
    <source>
        <strain evidence="2 3">KCCM 90028</strain>
    </source>
</reference>
<keyword evidence="1" id="KW-0812">Transmembrane</keyword>
<name>A0AAW9SH34_9RHOB</name>
<feature type="transmembrane region" description="Helical" evidence="1">
    <location>
        <begin position="181"/>
        <end position="203"/>
    </location>
</feature>
<dbReference type="Proteomes" id="UP001428774">
    <property type="component" value="Unassembled WGS sequence"/>
</dbReference>
<keyword evidence="3" id="KW-1185">Reference proteome</keyword>
<keyword evidence="1" id="KW-1133">Transmembrane helix</keyword>
<evidence type="ECO:0000313" key="3">
    <source>
        <dbReference type="Proteomes" id="UP001428774"/>
    </source>
</evidence>
<evidence type="ECO:0000313" key="2">
    <source>
        <dbReference type="EMBL" id="MEN9062047.1"/>
    </source>
</evidence>
<keyword evidence="1" id="KW-0472">Membrane</keyword>
<dbReference type="RefSeq" id="WP_347167061.1">
    <property type="nucleotide sequence ID" value="NZ_JBDNCH010000002.1"/>
</dbReference>
<proteinExistence type="predicted"/>
<feature type="transmembrane region" description="Helical" evidence="1">
    <location>
        <begin position="51"/>
        <end position="75"/>
    </location>
</feature>
<organism evidence="2 3">
    <name type="scientific">Ponticoccus litoralis</name>
    <dbReference type="NCBI Taxonomy" id="422297"/>
    <lineage>
        <taxon>Bacteria</taxon>
        <taxon>Pseudomonadati</taxon>
        <taxon>Pseudomonadota</taxon>
        <taxon>Alphaproteobacteria</taxon>
        <taxon>Rhodobacterales</taxon>
        <taxon>Roseobacteraceae</taxon>
        <taxon>Ponticoccus</taxon>
    </lineage>
</organism>
<accession>A0AAW9SH34</accession>
<comment type="caution">
    <text evidence="2">The sequence shown here is derived from an EMBL/GenBank/DDBJ whole genome shotgun (WGS) entry which is preliminary data.</text>
</comment>
<sequence>MSDHPQAPLAEGPMLACPVCDTLHAEPQVPVGHVARCRRCGHVLAAPREGAFARVLALAITSVILMVGAVFFPFIELDAAGLHNRASVLDAVLAFSTGLMVPLSFAVALLIVLIPTARLFAIIYTIGPLVAGRPPFAGATRAFRLSERLRPWSMAEIFIIGVAVALVKVAGLATVSLGPAFWAFAILVLVTVLQDNAMCRYTIWKTLEQPS</sequence>